<dbReference type="GO" id="GO:0043171">
    <property type="term" value="P:peptide catabolic process"/>
    <property type="evidence" value="ECO:0007669"/>
    <property type="project" value="TreeGrafter"/>
</dbReference>
<dbReference type="Proteomes" id="UP000251889">
    <property type="component" value="Unassembled WGS sequence"/>
</dbReference>
<dbReference type="GO" id="GO:0005615">
    <property type="term" value="C:extracellular space"/>
    <property type="evidence" value="ECO:0007669"/>
    <property type="project" value="TreeGrafter"/>
</dbReference>
<comment type="caution">
    <text evidence="3">The sequence shown here is derived from an EMBL/GenBank/DDBJ whole genome shotgun (WGS) entry which is preliminary data.</text>
</comment>
<dbReference type="GO" id="GO:0070006">
    <property type="term" value="F:metalloaminopeptidase activity"/>
    <property type="evidence" value="ECO:0007669"/>
    <property type="project" value="TreeGrafter"/>
</dbReference>
<name>A0A364Y8E6_9BACT</name>
<dbReference type="GO" id="GO:0008270">
    <property type="term" value="F:zinc ion binding"/>
    <property type="evidence" value="ECO:0007669"/>
    <property type="project" value="InterPro"/>
</dbReference>
<protein>
    <submittedName>
        <fullName evidence="3">M1 family peptidase</fullName>
    </submittedName>
</protein>
<organism evidence="3 4">
    <name type="scientific">Pseudochryseolinea flava</name>
    <dbReference type="NCBI Taxonomy" id="2059302"/>
    <lineage>
        <taxon>Bacteria</taxon>
        <taxon>Pseudomonadati</taxon>
        <taxon>Bacteroidota</taxon>
        <taxon>Cytophagia</taxon>
        <taxon>Cytophagales</taxon>
        <taxon>Fulvivirgaceae</taxon>
        <taxon>Pseudochryseolinea</taxon>
    </lineage>
</organism>
<dbReference type="SUPFAM" id="SSF55486">
    <property type="entry name" value="Metalloproteases ('zincins'), catalytic domain"/>
    <property type="match status" value="1"/>
</dbReference>
<reference evidence="3 4" key="1">
    <citation type="submission" date="2018-06" db="EMBL/GenBank/DDBJ databases">
        <title>Chryseolinea flavus sp. nov., a member of the phylum Bacteroidetes isolated from soil.</title>
        <authorList>
            <person name="Li Y."/>
            <person name="Wang J."/>
        </authorList>
    </citation>
    <scope>NUCLEOTIDE SEQUENCE [LARGE SCALE GENOMIC DNA]</scope>
    <source>
        <strain evidence="3 4">SDU1-6</strain>
    </source>
</reference>
<evidence type="ECO:0000256" key="1">
    <source>
        <dbReference type="SAM" id="SignalP"/>
    </source>
</evidence>
<dbReference type="InterPro" id="IPR027268">
    <property type="entry name" value="Peptidase_M4/M1_CTD_sf"/>
</dbReference>
<evidence type="ECO:0000313" key="4">
    <source>
        <dbReference type="Proteomes" id="UP000251889"/>
    </source>
</evidence>
<gene>
    <name evidence="3" type="ORF">DQQ10_03805</name>
</gene>
<dbReference type="GO" id="GO:0016020">
    <property type="term" value="C:membrane"/>
    <property type="evidence" value="ECO:0007669"/>
    <property type="project" value="TreeGrafter"/>
</dbReference>
<feature type="signal peptide" evidence="1">
    <location>
        <begin position="1"/>
        <end position="21"/>
    </location>
</feature>
<dbReference type="PANTHER" id="PTHR11533">
    <property type="entry name" value="PROTEASE M1 ZINC METALLOPROTEASE"/>
    <property type="match status" value="1"/>
</dbReference>
<feature type="chain" id="PRO_5017048969" evidence="1">
    <location>
        <begin position="22"/>
        <end position="729"/>
    </location>
</feature>
<dbReference type="AlphaFoldDB" id="A0A364Y8E6"/>
<dbReference type="Gene3D" id="1.10.390.10">
    <property type="entry name" value="Neutral Protease Domain 2"/>
    <property type="match status" value="1"/>
</dbReference>
<evidence type="ECO:0000259" key="2">
    <source>
        <dbReference type="Pfam" id="PF01433"/>
    </source>
</evidence>
<keyword evidence="1" id="KW-0732">Signal</keyword>
<dbReference type="CDD" id="cd09604">
    <property type="entry name" value="M1_APN_like"/>
    <property type="match status" value="1"/>
</dbReference>
<accession>A0A364Y8E6</accession>
<dbReference type="OrthoDB" id="9814383at2"/>
<dbReference type="PANTHER" id="PTHR11533:SF174">
    <property type="entry name" value="PUROMYCIN-SENSITIVE AMINOPEPTIDASE-RELATED"/>
    <property type="match status" value="1"/>
</dbReference>
<dbReference type="Pfam" id="PF01433">
    <property type="entry name" value="Peptidase_M1"/>
    <property type="match status" value="1"/>
</dbReference>
<dbReference type="GO" id="GO:0042277">
    <property type="term" value="F:peptide binding"/>
    <property type="evidence" value="ECO:0007669"/>
    <property type="project" value="TreeGrafter"/>
</dbReference>
<keyword evidence="4" id="KW-1185">Reference proteome</keyword>
<dbReference type="GO" id="GO:0005737">
    <property type="term" value="C:cytoplasm"/>
    <property type="evidence" value="ECO:0007669"/>
    <property type="project" value="TreeGrafter"/>
</dbReference>
<evidence type="ECO:0000313" key="3">
    <source>
        <dbReference type="EMBL" id="RAW03220.1"/>
    </source>
</evidence>
<sequence length="729" mass="84100">MKFLKPLIVSFLMTITIFAQAQKPWLGKFEQLDQLLPTPNEFRNGSGAPGYKYWQQRADYVIDVELDEQTNTLKGKETITYFNNSPEVLSYVWLQLDQNVNKKGNEDFGSLFGNVRDSIPGRQVMFILRPLEFEAGYTIESVTDKSGKALQVLTNNTMMRVDLTSPIKPGESFTFNVAWHYPITDRIKFLLSREGYESYPDDNNNAYLMGHWYPRLCSFDDFEGWQNQQFQRLGEFALEFGNFTVNMTVPSDHVIASTGVLQNPKEVLTSTQLERFEKAKTSFDKPLFIITVDEAKQKEKTKATSKRTWRFKAENVRDFSWASSRKFIWDVQAVKLKSNTVLAMSFYPKDGLPVWPEESTKAVKNALEIYSEHTFDYPYPIAISVNTSNIGMEYPMISFNGGRPQRDGSMSAAAKKSMIGTIVHEVGHNYFPMIVSSDERQWFWMDEGLNTFLQEMTEEQRYQWDSSPKDIVPYMKGTNQRPVMTAADHVALTEIGNNAYQKPATALMVLRETVMGPELFDKAFKEYSNRWMYKHPKPADFFRTMEDVSGVDLDWFWRGWFFTTDHVNLAVVDVKWFKLNNEKRKGSQAAKLNMDQKHDFSGGPIAFTLTDTPEQMYGEFRGRIDEQAILAKLDGKNLYQVTFKNIGGLVMPLVIEWTYKDGSKEIERIPAEIWRHNEAEVTKVFVKAKEVVNIVLDPNFELADADMSDNTFPRKVAESKFDQFKKAKD</sequence>
<dbReference type="InterPro" id="IPR014782">
    <property type="entry name" value="Peptidase_M1_dom"/>
</dbReference>
<dbReference type="InterPro" id="IPR050344">
    <property type="entry name" value="Peptidase_M1_aminopeptidases"/>
</dbReference>
<proteinExistence type="predicted"/>
<dbReference type="RefSeq" id="WP_112745435.1">
    <property type="nucleotide sequence ID" value="NZ_QMFY01000001.1"/>
</dbReference>
<feature type="domain" description="Peptidase M1 membrane alanine aminopeptidase" evidence="2">
    <location>
        <begin position="388"/>
        <end position="560"/>
    </location>
</feature>
<dbReference type="EMBL" id="QMFY01000001">
    <property type="protein sequence ID" value="RAW03220.1"/>
    <property type="molecule type" value="Genomic_DNA"/>
</dbReference>